<keyword evidence="2" id="KW-0732">Signal</keyword>
<organism evidence="3 4">
    <name type="scientific">Halobacillus campisalis</name>
    <dbReference type="NCBI Taxonomy" id="435909"/>
    <lineage>
        <taxon>Bacteria</taxon>
        <taxon>Bacillati</taxon>
        <taxon>Bacillota</taxon>
        <taxon>Bacilli</taxon>
        <taxon>Bacillales</taxon>
        <taxon>Bacillaceae</taxon>
        <taxon>Halobacillus</taxon>
    </lineage>
</organism>
<feature type="compositionally biased region" description="Basic and acidic residues" evidence="1">
    <location>
        <begin position="57"/>
        <end position="80"/>
    </location>
</feature>
<feature type="region of interest" description="Disordered" evidence="1">
    <location>
        <begin position="22"/>
        <end position="84"/>
    </location>
</feature>
<evidence type="ECO:0000313" key="3">
    <source>
        <dbReference type="EMBL" id="MFC7321006.1"/>
    </source>
</evidence>
<sequence length="184" mass="21116">MWKILIVLLLAAVLSACKDDIPEKTNESQSDELYQPIEYTDEDKKPKGTQIPTGEDQFFKRSTQEEMRETKYSETTRSHDNAFNNEEAMLITQEVNELKEVTLSQAFTNGEKAYVAVMVNPPDYKDEKIAEKVLEKAEAVTDLPVVVYTNVSQWDRRKDEDARSRAAEAPEALKKQIKDFFNSN</sequence>
<dbReference type="Proteomes" id="UP001596494">
    <property type="component" value="Unassembled WGS sequence"/>
</dbReference>
<accession>A0ABW2K4C1</accession>
<protein>
    <submittedName>
        <fullName evidence="3">YhcN/YlaJ family sporulation lipoprotein</fullName>
    </submittedName>
</protein>
<evidence type="ECO:0000313" key="4">
    <source>
        <dbReference type="Proteomes" id="UP001596494"/>
    </source>
</evidence>
<dbReference type="EMBL" id="JBHTBY010000006">
    <property type="protein sequence ID" value="MFC7321006.1"/>
    <property type="molecule type" value="Genomic_DNA"/>
</dbReference>
<dbReference type="PROSITE" id="PS51257">
    <property type="entry name" value="PROKAR_LIPOPROTEIN"/>
    <property type="match status" value="1"/>
</dbReference>
<keyword evidence="3" id="KW-0449">Lipoprotein</keyword>
<dbReference type="InterPro" id="IPR019076">
    <property type="entry name" value="Spore_lipoprot_YhcN/YlaJ-like"/>
</dbReference>
<dbReference type="Pfam" id="PF09580">
    <property type="entry name" value="Spore_YhcN_YlaJ"/>
    <property type="match status" value="1"/>
</dbReference>
<evidence type="ECO:0000256" key="1">
    <source>
        <dbReference type="SAM" id="MobiDB-lite"/>
    </source>
</evidence>
<evidence type="ECO:0000256" key="2">
    <source>
        <dbReference type="SAM" id="SignalP"/>
    </source>
</evidence>
<keyword evidence="4" id="KW-1185">Reference proteome</keyword>
<comment type="caution">
    <text evidence="3">The sequence shown here is derived from an EMBL/GenBank/DDBJ whole genome shotgun (WGS) entry which is preliminary data.</text>
</comment>
<name>A0ABW2K4C1_9BACI</name>
<gene>
    <name evidence="3" type="ORF">ACFQMN_08950</name>
</gene>
<proteinExistence type="predicted"/>
<dbReference type="RefSeq" id="WP_289214552.1">
    <property type="nucleotide sequence ID" value="NZ_JAPVRC010000001.1"/>
</dbReference>
<feature type="signal peptide" evidence="2">
    <location>
        <begin position="1"/>
        <end position="18"/>
    </location>
</feature>
<reference evidence="4" key="1">
    <citation type="journal article" date="2019" name="Int. J. Syst. Evol. Microbiol.">
        <title>The Global Catalogue of Microorganisms (GCM) 10K type strain sequencing project: providing services to taxonomists for standard genome sequencing and annotation.</title>
        <authorList>
            <consortium name="The Broad Institute Genomics Platform"/>
            <consortium name="The Broad Institute Genome Sequencing Center for Infectious Disease"/>
            <person name="Wu L."/>
            <person name="Ma J."/>
        </authorList>
    </citation>
    <scope>NUCLEOTIDE SEQUENCE [LARGE SCALE GENOMIC DNA]</scope>
    <source>
        <strain evidence="4">CCUG 73951</strain>
    </source>
</reference>
<feature type="chain" id="PRO_5046400282" evidence="2">
    <location>
        <begin position="19"/>
        <end position="184"/>
    </location>
</feature>